<name>X0V792_9ZZZZ</name>
<feature type="non-terminal residue" evidence="1">
    <location>
        <position position="1"/>
    </location>
</feature>
<accession>X0V792</accession>
<dbReference type="PANTHER" id="PTHR37835">
    <property type="entry name" value="ALPHA-CLOSTRIPAIN"/>
    <property type="match status" value="1"/>
</dbReference>
<comment type="caution">
    <text evidence="1">The sequence shown here is derived from an EMBL/GenBank/DDBJ whole genome shotgun (WGS) entry which is preliminary data.</text>
</comment>
<evidence type="ECO:0000313" key="1">
    <source>
        <dbReference type="EMBL" id="GAF96500.1"/>
    </source>
</evidence>
<evidence type="ECO:0008006" key="2">
    <source>
        <dbReference type="Google" id="ProtNLM"/>
    </source>
</evidence>
<dbReference type="PANTHER" id="PTHR37835:SF1">
    <property type="entry name" value="ALPHA-CLOSTRIPAIN"/>
    <property type="match status" value="1"/>
</dbReference>
<gene>
    <name evidence="1" type="ORF">S01H1_30285</name>
</gene>
<feature type="non-terminal residue" evidence="1">
    <location>
        <position position="276"/>
    </location>
</feature>
<sequence length="276" mass="30505">QVMQIPELAQSLDNANIFIDIIDFDACLMQMIEVAWEIGEGMSFPPNYLIASEATGWTPVLPYDDFLAQLTGNPDIEQSVICETIVNGYINNLSGYSGTMSALDLNSFLNNSLDIINNFANALISSMYQNEISNARLTTQNYFYSSGYRCKDIYDFAERIKSSVPDCQSEAQAIMDLITNIIIAEGHTGSDMGNSHGLSIYIPDNAGEYDSDYDFLQFATDTQWDEFLLCTPIVPPTVTTLPADSITTTSARLWGSIDTTGGEEPFDASFEIRLKS</sequence>
<dbReference type="EMBL" id="BARS01018624">
    <property type="protein sequence ID" value="GAF96500.1"/>
    <property type="molecule type" value="Genomic_DNA"/>
</dbReference>
<dbReference type="InterPro" id="IPR005077">
    <property type="entry name" value="Peptidase_C11"/>
</dbReference>
<dbReference type="AlphaFoldDB" id="X0V792"/>
<proteinExistence type="predicted"/>
<dbReference type="Pfam" id="PF03415">
    <property type="entry name" value="Peptidase_C11"/>
    <property type="match status" value="1"/>
</dbReference>
<organism evidence="1">
    <name type="scientific">marine sediment metagenome</name>
    <dbReference type="NCBI Taxonomy" id="412755"/>
    <lineage>
        <taxon>unclassified sequences</taxon>
        <taxon>metagenomes</taxon>
        <taxon>ecological metagenomes</taxon>
    </lineage>
</organism>
<reference evidence="1" key="1">
    <citation type="journal article" date="2014" name="Front. Microbiol.">
        <title>High frequency of phylogenetically diverse reductive dehalogenase-homologous genes in deep subseafloor sedimentary metagenomes.</title>
        <authorList>
            <person name="Kawai M."/>
            <person name="Futagami T."/>
            <person name="Toyoda A."/>
            <person name="Takaki Y."/>
            <person name="Nishi S."/>
            <person name="Hori S."/>
            <person name="Arai W."/>
            <person name="Tsubouchi T."/>
            <person name="Morono Y."/>
            <person name="Uchiyama I."/>
            <person name="Ito T."/>
            <person name="Fujiyama A."/>
            <person name="Inagaki F."/>
            <person name="Takami H."/>
        </authorList>
    </citation>
    <scope>NUCLEOTIDE SEQUENCE</scope>
    <source>
        <strain evidence="1">Expedition CK06-06</strain>
    </source>
</reference>
<protein>
    <recommendedName>
        <fullName evidence="2">Clostripain family protein</fullName>
    </recommendedName>
</protein>